<dbReference type="InterPro" id="IPR026881">
    <property type="entry name" value="WYL_dom"/>
</dbReference>
<reference evidence="3 4" key="1">
    <citation type="submission" date="2024-09" db="EMBL/GenBank/DDBJ databases">
        <authorList>
            <person name="Sun Q."/>
            <person name="Mori K."/>
        </authorList>
    </citation>
    <scope>NUCLEOTIDE SEQUENCE [LARGE SCALE GENOMIC DNA]</scope>
    <source>
        <strain evidence="3 4">JCM 13503</strain>
    </source>
</reference>
<evidence type="ECO:0000313" key="3">
    <source>
        <dbReference type="EMBL" id="MFB9993903.1"/>
    </source>
</evidence>
<proteinExistence type="predicted"/>
<organism evidence="3 4">
    <name type="scientific">Deinococcus oregonensis</name>
    <dbReference type="NCBI Taxonomy" id="1805970"/>
    <lineage>
        <taxon>Bacteria</taxon>
        <taxon>Thermotogati</taxon>
        <taxon>Deinococcota</taxon>
        <taxon>Deinococci</taxon>
        <taxon>Deinococcales</taxon>
        <taxon>Deinococcaceae</taxon>
        <taxon>Deinococcus</taxon>
    </lineage>
</organism>
<comment type="caution">
    <text evidence="3">The sequence shown here is derived from an EMBL/GenBank/DDBJ whole genome shotgun (WGS) entry which is preliminary data.</text>
</comment>
<feature type="domain" description="Helix-turn-helix type 11" evidence="1">
    <location>
        <begin position="7"/>
        <end position="58"/>
    </location>
</feature>
<evidence type="ECO:0000313" key="4">
    <source>
        <dbReference type="Proteomes" id="UP001589733"/>
    </source>
</evidence>
<dbReference type="InterPro" id="IPR036388">
    <property type="entry name" value="WH-like_DNA-bd_sf"/>
</dbReference>
<evidence type="ECO:0000259" key="2">
    <source>
        <dbReference type="Pfam" id="PF13280"/>
    </source>
</evidence>
<dbReference type="InterPro" id="IPR051534">
    <property type="entry name" value="CBASS_pafABC_assoc_protein"/>
</dbReference>
<dbReference type="RefSeq" id="WP_380013649.1">
    <property type="nucleotide sequence ID" value="NZ_JBHLYR010000058.1"/>
</dbReference>
<dbReference type="Gene3D" id="1.10.10.10">
    <property type="entry name" value="Winged helix-like DNA-binding domain superfamily/Winged helix DNA-binding domain"/>
    <property type="match status" value="1"/>
</dbReference>
<dbReference type="Pfam" id="PF08279">
    <property type="entry name" value="HTH_11"/>
    <property type="match status" value="1"/>
</dbReference>
<dbReference type="InterPro" id="IPR013196">
    <property type="entry name" value="HTH_11"/>
</dbReference>
<dbReference type="SUPFAM" id="SSF46785">
    <property type="entry name" value="Winged helix' DNA-binding domain"/>
    <property type="match status" value="1"/>
</dbReference>
<accession>A0ABV6B2A8</accession>
<dbReference type="Proteomes" id="UP001589733">
    <property type="component" value="Unassembled WGS sequence"/>
</dbReference>
<dbReference type="PROSITE" id="PS52050">
    <property type="entry name" value="WYL"/>
    <property type="match status" value="1"/>
</dbReference>
<evidence type="ECO:0000259" key="1">
    <source>
        <dbReference type="Pfam" id="PF08279"/>
    </source>
</evidence>
<dbReference type="PANTHER" id="PTHR34580:SF3">
    <property type="entry name" value="PROTEIN PAFB"/>
    <property type="match status" value="1"/>
</dbReference>
<dbReference type="Pfam" id="PF13280">
    <property type="entry name" value="WYL"/>
    <property type="match status" value="1"/>
</dbReference>
<name>A0ABV6B2A8_9DEIO</name>
<protein>
    <submittedName>
        <fullName evidence="3">Helix-turn-helix transcriptional regulator</fullName>
    </submittedName>
</protein>
<dbReference type="EMBL" id="JBHLYR010000058">
    <property type="protein sequence ID" value="MFB9993903.1"/>
    <property type="molecule type" value="Genomic_DNA"/>
</dbReference>
<dbReference type="PANTHER" id="PTHR34580">
    <property type="match status" value="1"/>
</dbReference>
<sequence length="334" mass="37038">MYDPTMRVLTVLEMLQAYERVTGAQLAERLEVHPRTAQRYVARLQDLGVPVTATRGVGGAYFLKPGFRLPPMMFSEEEALALLLGLRAVRDLGLSAFAPATEGAGAKLRRVLPTALAERVQRIQDTLNLELPWMVEASARRVIELASAVHQKRVVKLFYSARRGAQTQREVEPYGVIREDGRWYVLGWCRMRAAQRCFRIDRINDVETLGDTFEPPAEFDVRVALRAALASAPFAWLVRVWAELPLETVKAGLPSLRPEVQAMNTGTLLECGVEDLEGFAAQLLGLRCRLIVHHPPELRAAFQAVGARAWKAASLPISEDQGVESGGEEGSLSR</sequence>
<gene>
    <name evidence="3" type="ORF">ACFFLM_18270</name>
</gene>
<keyword evidence="4" id="KW-1185">Reference proteome</keyword>
<feature type="domain" description="WYL" evidence="2">
    <location>
        <begin position="144"/>
        <end position="207"/>
    </location>
</feature>
<dbReference type="InterPro" id="IPR036390">
    <property type="entry name" value="WH_DNA-bd_sf"/>
</dbReference>